<dbReference type="GeneID" id="27316926"/>
<evidence type="ECO:0000256" key="4">
    <source>
        <dbReference type="SAM" id="Phobius"/>
    </source>
</evidence>
<evidence type="ECO:0000256" key="2">
    <source>
        <dbReference type="ARBA" id="ARBA00022801"/>
    </source>
</evidence>
<dbReference type="InterPro" id="IPR052066">
    <property type="entry name" value="Glycosphingolipid_Hydrolases"/>
</dbReference>
<dbReference type="InterPro" id="IPR013780">
    <property type="entry name" value="Glyco_hydro_b"/>
</dbReference>
<dbReference type="InParanoid" id="A0A0D1XB20"/>
<dbReference type="RefSeq" id="XP_016209285.1">
    <property type="nucleotide sequence ID" value="XM_016362936.1"/>
</dbReference>
<keyword evidence="2" id="KW-0378">Hydrolase</keyword>
<sequence>MYAAADFSDSALGGPILIHKGYFFDHYGRVLLPRGLNVSGANKLPSNANGLSHLIQGLYDNHRSVTFIGRPFPLEEADLHFRRLKTWGLPLVRFLVTWEAIGHAGPDPNTDLDYDYISYVKKLVHMMPKYGIKCFICAHQDVWSRFSGGSGAPGWTFEVAGLDIEAFTETGAAYIHAQDELRRSSGFANPKEPTGPFLWPSGYQKLGASTMATVFWAGDALTPKLRCLRRCFVDDGREEEVSAQKFLQDALIEAFGRLADEIGDLEACIGFEPMNEPHRGLVNLHDFYKWNYATDLHIGHCPSFSQALALGSGYAQDVDFYVKSWPIPTKVSHRSRIDPKGRSAWLSSSCKELVTNRPCGLGDCVWRAHGVWLWDERERVAKILDPDYFNYDHRPGREGRRLEWYRDCYAPFVQKFLERVSRKWSHHMSLVEPIPNEFMPPWPPRKNQGEFQVKEQTYATQTRITIDHPQNLVYAPHFYDLNVLFRKEHGWMSVNVQDLARGKFVLGALYFGKRGLRHNYRKQIGNLIHYGKTSMGINVPIIIGEVGIPWDINDRRSFRTGNYDCQRELMDALISAMESFHVGFTLWNYNPQNTIEHGDGWNKEDFSVINSNDILEYEGTHLDYRNAKHERNDLYRGGRALDIIIRPYAAKVAGLPVHSKWDPRTLRFEFHWTTENIDNPNGRVDKNRMAYQTEIFLPNYHYAVHRLNVQLSDGSWDYSVKKQTLYVQNEPRSCVSSYHQIIITIEDERKHVLERIQQRREAFPPNFPLSLLPDWTETWLQEFAISYCIVILVVIVSLLATIFQY</sequence>
<dbReference type="HOGENOM" id="CLU_009024_1_0_1"/>
<accession>A0A0D1XB20</accession>
<dbReference type="GO" id="GO:0050295">
    <property type="term" value="F:steryl-beta-glucosidase activity"/>
    <property type="evidence" value="ECO:0007669"/>
    <property type="project" value="TreeGrafter"/>
</dbReference>
<feature type="domain" description="Glycoside hydrolase family 5 C-terminal" evidence="5">
    <location>
        <begin position="646"/>
        <end position="733"/>
    </location>
</feature>
<dbReference type="Pfam" id="PF18564">
    <property type="entry name" value="Glyco_hydro_5_C"/>
    <property type="match status" value="1"/>
</dbReference>
<evidence type="ECO:0000313" key="6">
    <source>
        <dbReference type="EMBL" id="KIV99415.1"/>
    </source>
</evidence>
<evidence type="ECO:0000313" key="7">
    <source>
        <dbReference type="Proteomes" id="UP000053259"/>
    </source>
</evidence>
<dbReference type="GO" id="GO:1904462">
    <property type="term" value="P:ergosteryl 3-beta-D-glucoside catabolic process"/>
    <property type="evidence" value="ECO:0007669"/>
    <property type="project" value="TreeGrafter"/>
</dbReference>
<organism evidence="6 7">
    <name type="scientific">Verruconis gallopava</name>
    <dbReference type="NCBI Taxonomy" id="253628"/>
    <lineage>
        <taxon>Eukaryota</taxon>
        <taxon>Fungi</taxon>
        <taxon>Dikarya</taxon>
        <taxon>Ascomycota</taxon>
        <taxon>Pezizomycotina</taxon>
        <taxon>Dothideomycetes</taxon>
        <taxon>Pleosporomycetidae</taxon>
        <taxon>Venturiales</taxon>
        <taxon>Sympoventuriaceae</taxon>
        <taxon>Verruconis</taxon>
    </lineage>
</organism>
<evidence type="ECO:0000256" key="3">
    <source>
        <dbReference type="ARBA" id="ARBA00023295"/>
    </source>
</evidence>
<evidence type="ECO:0000256" key="1">
    <source>
        <dbReference type="ARBA" id="ARBA00005641"/>
    </source>
</evidence>
<dbReference type="Gene3D" id="3.20.20.80">
    <property type="entry name" value="Glycosidases"/>
    <property type="match status" value="2"/>
</dbReference>
<keyword evidence="4" id="KW-1133">Transmembrane helix</keyword>
<name>A0A0D1XB20_9PEZI</name>
<dbReference type="PANTHER" id="PTHR31308:SF5">
    <property type="entry name" value="ERGOSTERYL-BETA-GLUCOSIDASE"/>
    <property type="match status" value="1"/>
</dbReference>
<keyword evidence="7" id="KW-1185">Reference proteome</keyword>
<dbReference type="OrthoDB" id="9971853at2759"/>
<dbReference type="InterPro" id="IPR017853">
    <property type="entry name" value="GH"/>
</dbReference>
<keyword evidence="3" id="KW-0326">Glycosidase</keyword>
<dbReference type="AlphaFoldDB" id="A0A0D1XB20"/>
<keyword evidence="4" id="KW-0472">Membrane</keyword>
<dbReference type="Proteomes" id="UP000053259">
    <property type="component" value="Unassembled WGS sequence"/>
</dbReference>
<dbReference type="EMBL" id="KN847578">
    <property type="protein sequence ID" value="KIV99415.1"/>
    <property type="molecule type" value="Genomic_DNA"/>
</dbReference>
<keyword evidence="4" id="KW-0812">Transmembrane</keyword>
<evidence type="ECO:0000259" key="5">
    <source>
        <dbReference type="Pfam" id="PF18564"/>
    </source>
</evidence>
<dbReference type="VEuPathDB" id="FungiDB:PV09_08953"/>
<gene>
    <name evidence="6" type="ORF">PV09_08953</name>
</gene>
<dbReference type="SUPFAM" id="SSF51445">
    <property type="entry name" value="(Trans)glycosidases"/>
    <property type="match status" value="1"/>
</dbReference>
<proteinExistence type="inferred from homology"/>
<dbReference type="STRING" id="253628.A0A0D1XB20"/>
<dbReference type="PANTHER" id="PTHR31308">
    <property type="match status" value="1"/>
</dbReference>
<protein>
    <recommendedName>
        <fullName evidence="5">Glycoside hydrolase family 5 C-terminal domain-containing protein</fullName>
    </recommendedName>
</protein>
<reference evidence="6 7" key="1">
    <citation type="submission" date="2015-01" db="EMBL/GenBank/DDBJ databases">
        <title>The Genome Sequence of Ochroconis gallopava CBS43764.</title>
        <authorList>
            <consortium name="The Broad Institute Genomics Platform"/>
            <person name="Cuomo C."/>
            <person name="de Hoog S."/>
            <person name="Gorbushina A."/>
            <person name="Stielow B."/>
            <person name="Teixiera M."/>
            <person name="Abouelleil A."/>
            <person name="Chapman S.B."/>
            <person name="Priest M."/>
            <person name="Young S.K."/>
            <person name="Wortman J."/>
            <person name="Nusbaum C."/>
            <person name="Birren B."/>
        </authorList>
    </citation>
    <scope>NUCLEOTIDE SEQUENCE [LARGE SCALE GENOMIC DNA]</scope>
    <source>
        <strain evidence="6 7">CBS 43764</strain>
    </source>
</reference>
<dbReference type="Gene3D" id="2.60.40.1180">
    <property type="entry name" value="Golgi alpha-mannosidase II"/>
    <property type="match status" value="1"/>
</dbReference>
<feature type="transmembrane region" description="Helical" evidence="4">
    <location>
        <begin position="783"/>
        <end position="803"/>
    </location>
</feature>
<dbReference type="InterPro" id="IPR041036">
    <property type="entry name" value="GH5_C"/>
</dbReference>
<comment type="similarity">
    <text evidence="1">Belongs to the glycosyl hydrolase 5 (cellulase A) family.</text>
</comment>